<evidence type="ECO:0000313" key="3">
    <source>
        <dbReference type="Proteomes" id="UP001074726"/>
    </source>
</evidence>
<comment type="caution">
    <text evidence="2">The sequence shown here is derived from an EMBL/GenBank/DDBJ whole genome shotgun (WGS) entry which is preliminary data.</text>
</comment>
<dbReference type="EMBL" id="JAPPUX010000001">
    <property type="protein sequence ID" value="MCY4725578.1"/>
    <property type="molecule type" value="Genomic_DNA"/>
</dbReference>
<evidence type="ECO:0000256" key="1">
    <source>
        <dbReference type="SAM" id="Phobius"/>
    </source>
</evidence>
<keyword evidence="3" id="KW-1185">Reference proteome</keyword>
<protein>
    <submittedName>
        <fullName evidence="2">Uncharacterized protein</fullName>
    </submittedName>
</protein>
<feature type="transmembrane region" description="Helical" evidence="1">
    <location>
        <begin position="65"/>
        <end position="82"/>
    </location>
</feature>
<keyword evidence="1" id="KW-0812">Transmembrane</keyword>
<proteinExistence type="predicted"/>
<feature type="transmembrane region" description="Helical" evidence="1">
    <location>
        <begin position="36"/>
        <end position="58"/>
    </location>
</feature>
<dbReference type="RefSeq" id="WP_268110374.1">
    <property type="nucleotide sequence ID" value="NZ_JAPPUX010000001.1"/>
</dbReference>
<reference evidence="2" key="1">
    <citation type="submission" date="2022-08" db="EMBL/GenBank/DDBJ databases">
        <title>Genome sequencing of Nocardioides sp. STR2.</title>
        <authorList>
            <person name="So Y."/>
        </authorList>
    </citation>
    <scope>NUCLEOTIDE SEQUENCE</scope>
    <source>
        <strain evidence="2">STR2</strain>
    </source>
</reference>
<evidence type="ECO:0000313" key="2">
    <source>
        <dbReference type="EMBL" id="MCY4725578.1"/>
    </source>
</evidence>
<name>A0ABT4C9D5_9ACTN</name>
<accession>A0ABT4C9D5</accession>
<keyword evidence="1" id="KW-1133">Transmembrane helix</keyword>
<dbReference type="Proteomes" id="UP001074726">
    <property type="component" value="Unassembled WGS sequence"/>
</dbReference>
<keyword evidence="1" id="KW-0472">Membrane</keyword>
<gene>
    <name evidence="2" type="ORF">NYO98_04745</name>
</gene>
<sequence>MPVAIFLTDEGRLPSLWGLFDMYAGPWSSRLSDHSVAILLLTYSGLVLTATWSGWLLWQARKAGAVLNLGLLPLEAVFWIGFALPVPWLFGIARATLVCLAWPEVTGSRGTRARTGTDRPPR</sequence>
<organism evidence="2 3">
    <name type="scientific">Nocardioides pini</name>
    <dbReference type="NCBI Taxonomy" id="2975053"/>
    <lineage>
        <taxon>Bacteria</taxon>
        <taxon>Bacillati</taxon>
        <taxon>Actinomycetota</taxon>
        <taxon>Actinomycetes</taxon>
        <taxon>Propionibacteriales</taxon>
        <taxon>Nocardioidaceae</taxon>
        <taxon>Nocardioides</taxon>
    </lineage>
</organism>